<name>A0A2G5UU67_9PELO</name>
<evidence type="ECO:0000313" key="2">
    <source>
        <dbReference type="EMBL" id="PIC43125.1"/>
    </source>
</evidence>
<feature type="region of interest" description="Disordered" evidence="1">
    <location>
        <begin position="107"/>
        <end position="129"/>
    </location>
</feature>
<proteinExistence type="predicted"/>
<accession>A0A2G5UU67</accession>
<dbReference type="Proteomes" id="UP000230233">
    <property type="component" value="Chromosome III"/>
</dbReference>
<evidence type="ECO:0000256" key="1">
    <source>
        <dbReference type="SAM" id="MobiDB-lite"/>
    </source>
</evidence>
<reference evidence="3" key="1">
    <citation type="submission" date="2017-10" db="EMBL/GenBank/DDBJ databases">
        <title>Rapid genome shrinkage in a self-fertile nematode reveals novel sperm competition proteins.</title>
        <authorList>
            <person name="Yin D."/>
            <person name="Schwarz E.M."/>
            <person name="Thomas C.G."/>
            <person name="Felde R.L."/>
            <person name="Korf I.F."/>
            <person name="Cutter A.D."/>
            <person name="Schartner C.M."/>
            <person name="Ralston E.J."/>
            <person name="Meyer B.J."/>
            <person name="Haag E.S."/>
        </authorList>
    </citation>
    <scope>NUCLEOTIDE SEQUENCE [LARGE SCALE GENOMIC DNA]</scope>
    <source>
        <strain evidence="3">JU1422</strain>
    </source>
</reference>
<organism evidence="2 3">
    <name type="scientific">Caenorhabditis nigoni</name>
    <dbReference type="NCBI Taxonomy" id="1611254"/>
    <lineage>
        <taxon>Eukaryota</taxon>
        <taxon>Metazoa</taxon>
        <taxon>Ecdysozoa</taxon>
        <taxon>Nematoda</taxon>
        <taxon>Chromadorea</taxon>
        <taxon>Rhabditida</taxon>
        <taxon>Rhabditina</taxon>
        <taxon>Rhabditomorpha</taxon>
        <taxon>Rhabditoidea</taxon>
        <taxon>Rhabditidae</taxon>
        <taxon>Peloderinae</taxon>
        <taxon>Caenorhabditis</taxon>
    </lineage>
</organism>
<dbReference type="EMBL" id="PDUG01000003">
    <property type="protein sequence ID" value="PIC43125.1"/>
    <property type="molecule type" value="Genomic_DNA"/>
</dbReference>
<comment type="caution">
    <text evidence="2">The sequence shown here is derived from an EMBL/GenBank/DDBJ whole genome shotgun (WGS) entry which is preliminary data.</text>
</comment>
<keyword evidence="3" id="KW-1185">Reference proteome</keyword>
<protein>
    <submittedName>
        <fullName evidence="2">Uncharacterized protein</fullName>
    </submittedName>
</protein>
<gene>
    <name evidence="2" type="primary">Cnig_chr_III.g9991</name>
    <name evidence="2" type="ORF">B9Z55_009991</name>
</gene>
<sequence>MIKNKAYKNIKNIHEIVSRQSDERRNVNLCKFILLTKAKDFFSFSGEVTRVFGRCVLIDRYGVTEGYAQNLAFSNNDKKQMKFRFGAPIPRYGWLANFVDSIQGDENQTSKDRLERGDDGKYTETGLHI</sequence>
<feature type="compositionally biased region" description="Basic and acidic residues" evidence="1">
    <location>
        <begin position="108"/>
        <end position="122"/>
    </location>
</feature>
<dbReference type="AlphaFoldDB" id="A0A2G5UU67"/>
<evidence type="ECO:0000313" key="3">
    <source>
        <dbReference type="Proteomes" id="UP000230233"/>
    </source>
</evidence>